<dbReference type="HOGENOM" id="CLU_2147185_0_0_1"/>
<sequence>MQKNTLRSRIQLDWSSKNLVQLLGRSFKSNALKLIHLLNFQPRAYPTIDSTATITTISHIQKDQQTQSNSICEYIHPYTTRFRESFDNLTPILLEIFLSRAIAGLAVTLFDH</sequence>
<dbReference type="EMBL" id="KI294578">
    <property type="protein sequence ID" value="ESA04099.1"/>
    <property type="molecule type" value="Genomic_DNA"/>
</dbReference>
<accession>U9T7F0</accession>
<dbReference type="AlphaFoldDB" id="U9T7F0"/>
<organism evidence="1">
    <name type="scientific">Rhizophagus irregularis (strain DAOM 181602 / DAOM 197198 / MUCL 43194)</name>
    <name type="common">Arbuscular mycorrhizal fungus</name>
    <name type="synonym">Glomus intraradices</name>
    <dbReference type="NCBI Taxonomy" id="747089"/>
    <lineage>
        <taxon>Eukaryota</taxon>
        <taxon>Fungi</taxon>
        <taxon>Fungi incertae sedis</taxon>
        <taxon>Mucoromycota</taxon>
        <taxon>Glomeromycotina</taxon>
        <taxon>Glomeromycetes</taxon>
        <taxon>Glomerales</taxon>
        <taxon>Glomeraceae</taxon>
        <taxon>Rhizophagus</taxon>
    </lineage>
</organism>
<name>U9T7F0_RHIID</name>
<protein>
    <submittedName>
        <fullName evidence="1">Uncharacterized protein</fullName>
    </submittedName>
</protein>
<gene>
    <name evidence="1" type="ORF">GLOINDRAFT_83026</name>
</gene>
<evidence type="ECO:0000313" key="1">
    <source>
        <dbReference type="EMBL" id="ESA04099.1"/>
    </source>
</evidence>
<reference evidence="1" key="1">
    <citation type="submission" date="2013-07" db="EMBL/GenBank/DDBJ databases">
        <title>The genome of an arbuscular mycorrhizal fungus provides insights into the evolution of the oldest plant symbiosis.</title>
        <authorList>
            <consortium name="DOE Joint Genome Institute"/>
            <person name="Tisserant E."/>
            <person name="Malbreil M."/>
            <person name="Kuo A."/>
            <person name="Kohler A."/>
            <person name="Symeonidi A."/>
            <person name="Balestrini R."/>
            <person name="Charron P."/>
            <person name="Duensing N."/>
            <person name="Frei-dit-Frey N."/>
            <person name="Gianinazzi-Pearson V."/>
            <person name="Gilbert B."/>
            <person name="Handa Y."/>
            <person name="Hijri M."/>
            <person name="Kaul R."/>
            <person name="Kawaguchi M."/>
            <person name="Krajinski F."/>
            <person name="Lammers P."/>
            <person name="Lapierre D."/>
            <person name="Masclaux F.G."/>
            <person name="Murat C."/>
            <person name="Morin E."/>
            <person name="Ndikumana S."/>
            <person name="Pagni M."/>
            <person name="Petitpierre D."/>
            <person name="Requena N."/>
            <person name="Rosikiewicz P."/>
            <person name="Riley R."/>
            <person name="Saito K."/>
            <person name="San Clemente H."/>
            <person name="Shapiro H."/>
            <person name="van Tuinen D."/>
            <person name="Becard G."/>
            <person name="Bonfante P."/>
            <person name="Paszkowski U."/>
            <person name="Shachar-Hill Y."/>
            <person name="Young J.P."/>
            <person name="Sanders I.R."/>
            <person name="Henrissat B."/>
            <person name="Rensing S.A."/>
            <person name="Grigoriev I.V."/>
            <person name="Corradi N."/>
            <person name="Roux C."/>
            <person name="Martin F."/>
        </authorList>
    </citation>
    <scope>NUCLEOTIDE SEQUENCE</scope>
    <source>
        <strain evidence="1">DAOM 197198</strain>
    </source>
</reference>
<proteinExistence type="predicted"/>